<protein>
    <recommendedName>
        <fullName evidence="4">CDP-Glycerol:Poly(Glycerophosphate) glycerophosphotransferase</fullName>
    </recommendedName>
</protein>
<evidence type="ECO:0000256" key="1">
    <source>
        <dbReference type="SAM" id="Phobius"/>
    </source>
</evidence>
<name>A0ABS1X4U4_9GAMM</name>
<evidence type="ECO:0000313" key="2">
    <source>
        <dbReference type="EMBL" id="MBM0108244.1"/>
    </source>
</evidence>
<keyword evidence="1" id="KW-0812">Transmembrane</keyword>
<sequence>MMRRADGPAKLWPIGLWLLAHAAPAAAYIDPGTGSALFYVVSGLVVSIYFGVRGLYYRVLEAIFRIRHKDQRCDLAIHCEDPRYEITFLPVLKELVARGVEPTFFTMYERDSSFEPLPPQVTHRAIAAGMVGYAYLNNVEANVLITTTPQLDVMTFRRSPRVKHYSIVQHALGESRYVRPYAYDFYDSVLCCGEILKENIRKIEAIRGLPAKQLYATGLPHYEELLKSRQVAPPPDGDTIVLVAPSWGPFSMFESFGVDFIETIARQYRVIVRPHPQMKVSQPELYARVLAVHGVHVDTTRTPVESMAKAHVLLSDISGIAHEFAFIYERPVLIIDQRRIVGGTEGDLLGGDSELKDRCREFIVPVPPSEINNICTHIGQALANHSPARLAEVRAQLVYNFGAASRVAAEQISEILVRERANASPAKRRFGYSAVPEGLGAQGAP</sequence>
<dbReference type="Proteomes" id="UP000661077">
    <property type="component" value="Unassembled WGS sequence"/>
</dbReference>
<proteinExistence type="predicted"/>
<gene>
    <name evidence="2" type="ORF">JM946_26235</name>
</gene>
<evidence type="ECO:0000313" key="3">
    <source>
        <dbReference type="Proteomes" id="UP000661077"/>
    </source>
</evidence>
<dbReference type="InterPro" id="IPR043148">
    <property type="entry name" value="TagF_C"/>
</dbReference>
<keyword evidence="3" id="KW-1185">Reference proteome</keyword>
<feature type="transmembrane region" description="Helical" evidence="1">
    <location>
        <begin position="37"/>
        <end position="59"/>
    </location>
</feature>
<keyword evidence="1" id="KW-1133">Transmembrane helix</keyword>
<reference evidence="2 3" key="1">
    <citation type="journal article" date="2021" name="Int. J. Syst. Evol. Microbiol.">
        <title>Steroidobacter gossypii sp. nov., isolated from soil of cotton cropping field.</title>
        <authorList>
            <person name="Huang R."/>
            <person name="Yang S."/>
            <person name="Zhen C."/>
            <person name="Liu W."/>
        </authorList>
    </citation>
    <scope>NUCLEOTIDE SEQUENCE [LARGE SCALE GENOMIC DNA]</scope>
    <source>
        <strain evidence="2 3">S1-65</strain>
    </source>
</reference>
<dbReference type="SUPFAM" id="SSF53756">
    <property type="entry name" value="UDP-Glycosyltransferase/glycogen phosphorylase"/>
    <property type="match status" value="1"/>
</dbReference>
<keyword evidence="1" id="KW-0472">Membrane</keyword>
<comment type="caution">
    <text evidence="2">The sequence shown here is derived from an EMBL/GenBank/DDBJ whole genome shotgun (WGS) entry which is preliminary data.</text>
</comment>
<accession>A0ABS1X4U4</accession>
<dbReference type="RefSeq" id="WP_203170387.1">
    <property type="nucleotide sequence ID" value="NZ_JAEVLS010000008.1"/>
</dbReference>
<organism evidence="2 3">
    <name type="scientific">Steroidobacter gossypii</name>
    <dbReference type="NCBI Taxonomy" id="2805490"/>
    <lineage>
        <taxon>Bacteria</taxon>
        <taxon>Pseudomonadati</taxon>
        <taxon>Pseudomonadota</taxon>
        <taxon>Gammaproteobacteria</taxon>
        <taxon>Steroidobacterales</taxon>
        <taxon>Steroidobacteraceae</taxon>
        <taxon>Steroidobacter</taxon>
    </lineage>
</organism>
<evidence type="ECO:0008006" key="4">
    <source>
        <dbReference type="Google" id="ProtNLM"/>
    </source>
</evidence>
<dbReference type="EMBL" id="JAEVLS010000008">
    <property type="protein sequence ID" value="MBM0108244.1"/>
    <property type="molecule type" value="Genomic_DNA"/>
</dbReference>
<dbReference type="Gene3D" id="3.40.50.12580">
    <property type="match status" value="1"/>
</dbReference>